<name>A0A7R9TXL2_9VIRI</name>
<dbReference type="Gene3D" id="3.40.30.10">
    <property type="entry name" value="Glutaredoxin"/>
    <property type="match status" value="1"/>
</dbReference>
<feature type="compositionally biased region" description="Basic and acidic residues" evidence="1">
    <location>
        <begin position="284"/>
        <end position="304"/>
    </location>
</feature>
<protein>
    <submittedName>
        <fullName evidence="2">Uncharacterized protein</fullName>
    </submittedName>
</protein>
<evidence type="ECO:0000256" key="1">
    <source>
        <dbReference type="SAM" id="MobiDB-lite"/>
    </source>
</evidence>
<proteinExistence type="predicted"/>
<gene>
    <name evidence="2" type="ORF">PCOL08062_LOCUS10491</name>
</gene>
<reference evidence="2" key="1">
    <citation type="submission" date="2021-01" db="EMBL/GenBank/DDBJ databases">
        <authorList>
            <person name="Corre E."/>
            <person name="Pelletier E."/>
            <person name="Niang G."/>
            <person name="Scheremetjew M."/>
            <person name="Finn R."/>
            <person name="Kale V."/>
            <person name="Holt S."/>
            <person name="Cochrane G."/>
            <person name="Meng A."/>
            <person name="Brown T."/>
            <person name="Cohen L."/>
        </authorList>
    </citation>
    <scope>NUCLEOTIDE SEQUENCE</scope>
    <source>
        <strain evidence="2">CCMP1413</strain>
    </source>
</reference>
<dbReference type="EMBL" id="HBDZ01013715">
    <property type="protein sequence ID" value="CAD8248117.1"/>
    <property type="molecule type" value="Transcribed_RNA"/>
</dbReference>
<organism evidence="2">
    <name type="scientific">Prasinoderma coloniale</name>
    <dbReference type="NCBI Taxonomy" id="156133"/>
    <lineage>
        <taxon>Eukaryota</taxon>
        <taxon>Viridiplantae</taxon>
        <taxon>Prasinodermophyta</taxon>
        <taxon>Prasinodermophyceae</taxon>
        <taxon>Prasinodermales</taxon>
        <taxon>Prasinodermaceae</taxon>
        <taxon>Prasinoderma</taxon>
    </lineage>
</organism>
<dbReference type="AlphaFoldDB" id="A0A7R9TXL2"/>
<accession>A0A7R9TXL2</accession>
<evidence type="ECO:0000313" key="2">
    <source>
        <dbReference type="EMBL" id="CAD8248117.1"/>
    </source>
</evidence>
<sequence>MRVYTAACTLTRHPHKRTRARTQALVFFYGRGCIKHQCRPTARATMDVLAKGVQASVPRVYSGSDAASEASFLSNDNKIIALTVDCGTSRRDKLRALCNMYDTTGYPTVKMFHRRDNYDEANQILALEESNSSPDTELNLYDDNGIYKTAGYVAHTKSDTKLGAVIREYRGEFAPAPLAEWAARRAMPSLTVRTLASDDEATAFKDFDGAAAGVGVRFVATVPEPITEGGPPSWQERVFVDAVIDAVCGSSFEHAQFAMQRVNPAEAAITVTAHFSSALNDPRSGSEHTFEVEPRLSPYDDTHGHSEPALRRFFKAQAWPLVNVLTDADSHDALMEHIGGGDGLSGEDSVLLVLAADDSDIAGDAEIHALALQLTTAGELAKNASAAGRPKVVSAESNLPPSAGLRVATLSPSASIAKQVMHYCRIEAADVPAARIVDLREMRVYAPPKGKAEGSADVSVPALTEFASAFLAGELTPISDGALVFPMYSTAPRSGTTSRVVAGKARDEL</sequence>
<feature type="region of interest" description="Disordered" evidence="1">
    <location>
        <begin position="280"/>
        <end position="304"/>
    </location>
</feature>